<dbReference type="Gene3D" id="3.30.497.10">
    <property type="entry name" value="Antithrombin, subunit I, domain 2"/>
    <property type="match status" value="1"/>
</dbReference>
<feature type="domain" description="Serpin" evidence="6">
    <location>
        <begin position="35"/>
        <end position="390"/>
    </location>
</feature>
<evidence type="ECO:0000256" key="3">
    <source>
        <dbReference type="ARBA" id="ARBA00022900"/>
    </source>
</evidence>
<evidence type="ECO:0000259" key="6">
    <source>
        <dbReference type="SMART" id="SM00093"/>
    </source>
</evidence>
<dbReference type="PROSITE" id="PS00284">
    <property type="entry name" value="SERPIN"/>
    <property type="match status" value="1"/>
</dbReference>
<organism evidence="7 8">
    <name type="scientific">Spodoptera exigua</name>
    <name type="common">Beet armyworm</name>
    <name type="synonym">Noctua fulgens</name>
    <dbReference type="NCBI Taxonomy" id="7107"/>
    <lineage>
        <taxon>Eukaryota</taxon>
        <taxon>Metazoa</taxon>
        <taxon>Ecdysozoa</taxon>
        <taxon>Arthropoda</taxon>
        <taxon>Hexapoda</taxon>
        <taxon>Insecta</taxon>
        <taxon>Pterygota</taxon>
        <taxon>Neoptera</taxon>
        <taxon>Endopterygota</taxon>
        <taxon>Lepidoptera</taxon>
        <taxon>Glossata</taxon>
        <taxon>Ditrysia</taxon>
        <taxon>Noctuoidea</taxon>
        <taxon>Noctuidae</taxon>
        <taxon>Amphipyrinae</taxon>
        <taxon>Spodoptera</taxon>
    </lineage>
</organism>
<evidence type="ECO:0000256" key="5">
    <source>
        <dbReference type="SAM" id="SignalP"/>
    </source>
</evidence>
<dbReference type="InterPro" id="IPR023796">
    <property type="entry name" value="Serpin_dom"/>
</dbReference>
<dbReference type="EMBL" id="JACKWZ010000045">
    <property type="protein sequence ID" value="KAF9419262.1"/>
    <property type="molecule type" value="Genomic_DNA"/>
</dbReference>
<comment type="similarity">
    <text evidence="1 4">Belongs to the serpin family.</text>
</comment>
<feature type="signal peptide" evidence="5">
    <location>
        <begin position="1"/>
        <end position="20"/>
    </location>
</feature>
<dbReference type="InterPro" id="IPR023795">
    <property type="entry name" value="Serpin_CS"/>
</dbReference>
<accession>A0A835L5Q9</accession>
<evidence type="ECO:0000256" key="1">
    <source>
        <dbReference type="ARBA" id="ARBA00009500"/>
    </source>
</evidence>
<evidence type="ECO:0000256" key="4">
    <source>
        <dbReference type="RuleBase" id="RU000411"/>
    </source>
</evidence>
<dbReference type="Gene3D" id="2.30.39.10">
    <property type="entry name" value="Alpha-1-antitrypsin, domain 1"/>
    <property type="match status" value="1"/>
</dbReference>
<dbReference type="CDD" id="cd19579">
    <property type="entry name" value="serpin1K-like"/>
    <property type="match status" value="1"/>
</dbReference>
<gene>
    <name evidence="7" type="ORF">HW555_004189</name>
</gene>
<sequence>MWNLTTLILTFLLVLKTIDTSEHKMDSKALSSAIAQFSAKFCVELEKGKSVVSSPLSAEFVLALLTLGTTEPAHTELLTALGIPDDDSIRSSFTEVSSKLRSLKGVTFNVANKVYLKDGSYDLQPSLKVDAEKVFNAGIEKIDFNTGAAAVEVINKWVESQTNEKIKDLLSSDSVDSDTRLVLINALYFKGTWQKQFDPQNTMNQPFHTTADSSVEVPMMYREDDYLYGETLRNALPRREASMLIVLPNEIEGLDGVLSKLASGFDLMSEIGKMHKTKVQVTIPKFKIETEIDLADLLPKLGIKSIFDRANSGLTKILNADEPLFVSKAVQKAFIEVNEEGAEAAAATGMVIMLRCARPPSPRFRADRPFLYLLFGADRALLFIGAYRGRD</sequence>
<dbReference type="InterPro" id="IPR042185">
    <property type="entry name" value="Serpin_sf_2"/>
</dbReference>
<dbReference type="PANTHER" id="PTHR11461:SF211">
    <property type="entry name" value="GH10112P-RELATED"/>
    <property type="match status" value="1"/>
</dbReference>
<keyword evidence="8" id="KW-1185">Reference proteome</keyword>
<name>A0A835L5Q9_SPOEX</name>
<keyword evidence="5" id="KW-0732">Signal</keyword>
<dbReference type="InterPro" id="IPR042178">
    <property type="entry name" value="Serpin_sf_1"/>
</dbReference>
<evidence type="ECO:0000256" key="2">
    <source>
        <dbReference type="ARBA" id="ARBA00022690"/>
    </source>
</evidence>
<dbReference type="Proteomes" id="UP000648187">
    <property type="component" value="Unassembled WGS sequence"/>
</dbReference>
<dbReference type="AlphaFoldDB" id="A0A835L5Q9"/>
<reference evidence="7" key="1">
    <citation type="submission" date="2020-08" db="EMBL/GenBank/DDBJ databases">
        <title>Spodoptera exigua strain:BAW_Kor-Di-RS1 Genome sequencing and assembly.</title>
        <authorList>
            <person name="Kim J."/>
            <person name="Nam H.Y."/>
            <person name="Kwon M."/>
            <person name="Choi J.H."/>
            <person name="Cho S.R."/>
            <person name="Kim G.-H."/>
        </authorList>
    </citation>
    <scope>NUCLEOTIDE SEQUENCE</scope>
    <source>
        <strain evidence="7">BAW_Kor-Di-RS1</strain>
        <tissue evidence="7">Whole-body</tissue>
    </source>
</reference>
<keyword evidence="3" id="KW-0722">Serine protease inhibitor</keyword>
<proteinExistence type="inferred from homology"/>
<dbReference type="GO" id="GO:0004867">
    <property type="term" value="F:serine-type endopeptidase inhibitor activity"/>
    <property type="evidence" value="ECO:0007669"/>
    <property type="project" value="UniProtKB-KW"/>
</dbReference>
<dbReference type="Pfam" id="PF00079">
    <property type="entry name" value="Serpin"/>
    <property type="match status" value="1"/>
</dbReference>
<evidence type="ECO:0000313" key="8">
    <source>
        <dbReference type="Proteomes" id="UP000648187"/>
    </source>
</evidence>
<dbReference type="PANTHER" id="PTHR11461">
    <property type="entry name" value="SERINE PROTEASE INHIBITOR, SERPIN"/>
    <property type="match status" value="1"/>
</dbReference>
<dbReference type="SMART" id="SM00093">
    <property type="entry name" value="SERPIN"/>
    <property type="match status" value="1"/>
</dbReference>
<feature type="chain" id="PRO_5032398100" description="Serpin domain-containing protein" evidence="5">
    <location>
        <begin position="21"/>
        <end position="391"/>
    </location>
</feature>
<dbReference type="InterPro" id="IPR000215">
    <property type="entry name" value="Serpin_fam"/>
</dbReference>
<dbReference type="SUPFAM" id="SSF56574">
    <property type="entry name" value="Serpins"/>
    <property type="match status" value="1"/>
</dbReference>
<comment type="caution">
    <text evidence="7">The sequence shown here is derived from an EMBL/GenBank/DDBJ whole genome shotgun (WGS) entry which is preliminary data.</text>
</comment>
<evidence type="ECO:0000313" key="7">
    <source>
        <dbReference type="EMBL" id="KAF9419262.1"/>
    </source>
</evidence>
<protein>
    <recommendedName>
        <fullName evidence="6">Serpin domain-containing protein</fullName>
    </recommendedName>
</protein>
<keyword evidence="2" id="KW-0646">Protease inhibitor</keyword>
<dbReference type="InterPro" id="IPR036186">
    <property type="entry name" value="Serpin_sf"/>
</dbReference>
<dbReference type="GO" id="GO:0005615">
    <property type="term" value="C:extracellular space"/>
    <property type="evidence" value="ECO:0007669"/>
    <property type="project" value="InterPro"/>
</dbReference>